<dbReference type="Gene3D" id="3.40.80.10">
    <property type="entry name" value="Peptidoglycan recognition protein-like"/>
    <property type="match status" value="1"/>
</dbReference>
<dbReference type="PANTHER" id="PTHR30417:SF1">
    <property type="entry name" value="N-ACETYLMURAMOYL-L-ALANINE AMIDASE AMID"/>
    <property type="match status" value="1"/>
</dbReference>
<dbReference type="GO" id="GO:0019867">
    <property type="term" value="C:outer membrane"/>
    <property type="evidence" value="ECO:0007669"/>
    <property type="project" value="TreeGrafter"/>
</dbReference>
<evidence type="ECO:0000256" key="1">
    <source>
        <dbReference type="ARBA" id="ARBA00001561"/>
    </source>
</evidence>
<dbReference type="Pfam" id="PF01510">
    <property type="entry name" value="Amidase_2"/>
    <property type="match status" value="1"/>
</dbReference>
<dbReference type="GO" id="GO:0008745">
    <property type="term" value="F:N-acetylmuramoyl-L-alanine amidase activity"/>
    <property type="evidence" value="ECO:0007669"/>
    <property type="project" value="UniProtKB-EC"/>
</dbReference>
<dbReference type="OrthoDB" id="9794842at2"/>
<evidence type="ECO:0000256" key="2">
    <source>
        <dbReference type="ARBA" id="ARBA00011901"/>
    </source>
</evidence>
<dbReference type="InterPro" id="IPR002502">
    <property type="entry name" value="Amidase_domain"/>
</dbReference>
<dbReference type="EC" id="3.5.1.28" evidence="2"/>
<dbReference type="AlphaFoldDB" id="A0A238KZ08"/>
<protein>
    <recommendedName>
        <fullName evidence="2">N-acetylmuramoyl-L-alanine amidase</fullName>
        <ecNumber evidence="2">3.5.1.28</ecNumber>
    </recommendedName>
</protein>
<dbReference type="Proteomes" id="UP000202485">
    <property type="component" value="Unassembled WGS sequence"/>
</dbReference>
<accession>A0A238KZ08</accession>
<dbReference type="GO" id="GO:0071555">
    <property type="term" value="P:cell wall organization"/>
    <property type="evidence" value="ECO:0007669"/>
    <property type="project" value="UniProtKB-KW"/>
</dbReference>
<dbReference type="CDD" id="cd06583">
    <property type="entry name" value="PGRP"/>
    <property type="match status" value="1"/>
</dbReference>
<dbReference type="GO" id="GO:0009254">
    <property type="term" value="P:peptidoglycan turnover"/>
    <property type="evidence" value="ECO:0007669"/>
    <property type="project" value="TreeGrafter"/>
</dbReference>
<comment type="catalytic activity">
    <reaction evidence="1">
        <text>Hydrolyzes the link between N-acetylmuramoyl residues and L-amino acid residues in certain cell-wall glycopeptides.</text>
        <dbReference type="EC" id="3.5.1.28"/>
    </reaction>
</comment>
<gene>
    <name evidence="7" type="primary">amiD</name>
    <name evidence="7" type="ORF">RUA8715_03272</name>
</gene>
<keyword evidence="3 7" id="KW-0378">Hydrolase</keyword>
<dbReference type="EMBL" id="FXYG01000004">
    <property type="protein sequence ID" value="SMX47957.1"/>
    <property type="molecule type" value="Genomic_DNA"/>
</dbReference>
<dbReference type="RefSeq" id="WP_093964749.1">
    <property type="nucleotide sequence ID" value="NZ_FXYG01000004.1"/>
</dbReference>
<dbReference type="InterPro" id="IPR051206">
    <property type="entry name" value="NAMLAA_amidase_2"/>
</dbReference>
<evidence type="ECO:0000313" key="8">
    <source>
        <dbReference type="Proteomes" id="UP000202485"/>
    </source>
</evidence>
<keyword evidence="4" id="KW-0961">Cell wall biogenesis/degradation</keyword>
<proteinExistence type="predicted"/>
<feature type="region of interest" description="Disordered" evidence="5">
    <location>
        <begin position="1"/>
        <end position="33"/>
    </location>
</feature>
<evidence type="ECO:0000259" key="6">
    <source>
        <dbReference type="SMART" id="SM00644"/>
    </source>
</evidence>
<feature type="domain" description="N-acetylmuramoyl-L-alanine amidase" evidence="6">
    <location>
        <begin position="29"/>
        <end position="162"/>
    </location>
</feature>
<evidence type="ECO:0000256" key="5">
    <source>
        <dbReference type="SAM" id="MobiDB-lite"/>
    </source>
</evidence>
<evidence type="ECO:0000256" key="4">
    <source>
        <dbReference type="ARBA" id="ARBA00023316"/>
    </source>
</evidence>
<name>A0A238KZ08_9RHOB</name>
<dbReference type="InterPro" id="IPR036505">
    <property type="entry name" value="Amidase/PGRP_sf"/>
</dbReference>
<evidence type="ECO:0000313" key="7">
    <source>
        <dbReference type="EMBL" id="SMX47957.1"/>
    </source>
</evidence>
<keyword evidence="8" id="KW-1185">Reference proteome</keyword>
<dbReference type="PANTHER" id="PTHR30417">
    <property type="entry name" value="N-ACETYLMURAMOYL-L-ALANINE AMIDASE AMID"/>
    <property type="match status" value="1"/>
</dbReference>
<organism evidence="7 8">
    <name type="scientific">Ruegeria arenilitoris</name>
    <dbReference type="NCBI Taxonomy" id="1173585"/>
    <lineage>
        <taxon>Bacteria</taxon>
        <taxon>Pseudomonadati</taxon>
        <taxon>Pseudomonadota</taxon>
        <taxon>Alphaproteobacteria</taxon>
        <taxon>Rhodobacterales</taxon>
        <taxon>Roseobacteraceae</taxon>
        <taxon>Ruegeria</taxon>
    </lineage>
</organism>
<dbReference type="SMART" id="SM00644">
    <property type="entry name" value="Ami_2"/>
    <property type="match status" value="1"/>
</dbReference>
<sequence>MATDLPAAGTPARSAVPSATELSPIWHPSPNFGPRRDGLKPSVVVLHYTAMNSAQAALERLCDPDTEVSAHYLIDCDGTIWQMVREEDRAWHAGAGAWRGLSDINSRSIGIELDNRGDHPFSEPQMAVLENLLSHLQERLGIKPWNVIAHSDMAPERKLDPGPKFDWDRLAQQKLAAGPSVLKGICLDEMPPDDEYFAFVAMKAGYPKAPTADLLKAFRSRFAPWRRGPLSKKDMGDIERLAGLMEHLDGIRVDV</sequence>
<reference evidence="8" key="1">
    <citation type="submission" date="2017-05" db="EMBL/GenBank/DDBJ databases">
        <authorList>
            <person name="Rodrigo-Torres L."/>
            <person name="Arahal R. D."/>
            <person name="Lucena T."/>
        </authorList>
    </citation>
    <scope>NUCLEOTIDE SEQUENCE [LARGE SCALE GENOMIC DNA]</scope>
    <source>
        <strain evidence="8">CECT 8715</strain>
    </source>
</reference>
<dbReference type="GO" id="GO:0009253">
    <property type="term" value="P:peptidoglycan catabolic process"/>
    <property type="evidence" value="ECO:0007669"/>
    <property type="project" value="InterPro"/>
</dbReference>
<evidence type="ECO:0000256" key="3">
    <source>
        <dbReference type="ARBA" id="ARBA00022801"/>
    </source>
</evidence>
<dbReference type="SUPFAM" id="SSF55846">
    <property type="entry name" value="N-acetylmuramoyl-L-alanine amidase-like"/>
    <property type="match status" value="1"/>
</dbReference>